<keyword evidence="3" id="KW-0963">Cytoplasm</keyword>
<protein>
    <submittedName>
        <fullName evidence="7">Uncharacterized protein</fullName>
    </submittedName>
</protein>
<evidence type="ECO:0000256" key="2">
    <source>
        <dbReference type="ARBA" id="ARBA00009636"/>
    </source>
</evidence>
<dbReference type="GO" id="GO:0007017">
    <property type="term" value="P:microtubule-based process"/>
    <property type="evidence" value="ECO:0007669"/>
    <property type="project" value="InterPro"/>
</dbReference>
<dbReference type="Proteomes" id="UP001148018">
    <property type="component" value="Unassembled WGS sequence"/>
</dbReference>
<comment type="caution">
    <text evidence="7">The sequence shown here is derived from an EMBL/GenBank/DDBJ whole genome shotgun (WGS) entry which is preliminary data.</text>
</comment>
<name>A0A9Q0IXX4_9TELE</name>
<comment type="similarity">
    <text evidence="2">Belongs to the tubulin family.</text>
</comment>
<dbReference type="AlphaFoldDB" id="A0A9Q0IXX4"/>
<dbReference type="InterPro" id="IPR000217">
    <property type="entry name" value="Tubulin"/>
</dbReference>
<evidence type="ECO:0000256" key="1">
    <source>
        <dbReference type="ARBA" id="ARBA00004496"/>
    </source>
</evidence>
<dbReference type="GO" id="GO:0005737">
    <property type="term" value="C:cytoplasm"/>
    <property type="evidence" value="ECO:0007669"/>
    <property type="project" value="UniProtKB-SubCell"/>
</dbReference>
<dbReference type="SUPFAM" id="SSF55307">
    <property type="entry name" value="Tubulin C-terminal domain-like"/>
    <property type="match status" value="1"/>
</dbReference>
<evidence type="ECO:0000256" key="6">
    <source>
        <dbReference type="ARBA" id="ARBA00023134"/>
    </source>
</evidence>
<keyword evidence="8" id="KW-1185">Reference proteome</keyword>
<accession>A0A9Q0IXX4</accession>
<dbReference type="OrthoDB" id="6073114at2759"/>
<dbReference type="EMBL" id="JANIIK010000034">
    <property type="protein sequence ID" value="KAJ3614755.1"/>
    <property type="molecule type" value="Genomic_DNA"/>
</dbReference>
<proteinExistence type="inferred from homology"/>
<evidence type="ECO:0000256" key="5">
    <source>
        <dbReference type="ARBA" id="ARBA00022741"/>
    </source>
</evidence>
<dbReference type="PANTHER" id="PTHR11588">
    <property type="entry name" value="TUBULIN"/>
    <property type="match status" value="1"/>
</dbReference>
<gene>
    <name evidence="7" type="ORF">NHX12_018325</name>
</gene>
<evidence type="ECO:0000256" key="4">
    <source>
        <dbReference type="ARBA" id="ARBA00022701"/>
    </source>
</evidence>
<dbReference type="InterPro" id="IPR036525">
    <property type="entry name" value="Tubulin/FtsZ_GTPase_sf"/>
</dbReference>
<feature type="non-terminal residue" evidence="7">
    <location>
        <position position="1"/>
    </location>
</feature>
<keyword evidence="4" id="KW-0493">Microtubule</keyword>
<dbReference type="InterPro" id="IPR023123">
    <property type="entry name" value="Tubulin_C"/>
</dbReference>
<reference evidence="7" key="1">
    <citation type="submission" date="2022-07" db="EMBL/GenBank/DDBJ databases">
        <title>Chromosome-level genome of Muraenolepis orangiensis.</title>
        <authorList>
            <person name="Kim J."/>
        </authorList>
    </citation>
    <scope>NUCLEOTIDE SEQUENCE</scope>
    <source>
        <strain evidence="7">KU_S4_2022</strain>
        <tissue evidence="7">Muscle</tissue>
    </source>
</reference>
<evidence type="ECO:0000313" key="8">
    <source>
        <dbReference type="Proteomes" id="UP001148018"/>
    </source>
</evidence>
<comment type="subcellular location">
    <subcellularLocation>
        <location evidence="1">Cytoplasm</location>
    </subcellularLocation>
</comment>
<keyword evidence="5" id="KW-0547">Nucleotide-binding</keyword>
<evidence type="ECO:0000256" key="3">
    <source>
        <dbReference type="ARBA" id="ARBA00022490"/>
    </source>
</evidence>
<keyword evidence="6" id="KW-0342">GTP-binding</keyword>
<dbReference type="GO" id="GO:0005525">
    <property type="term" value="F:GTP binding"/>
    <property type="evidence" value="ECO:0007669"/>
    <property type="project" value="UniProtKB-KW"/>
</dbReference>
<sequence length="133" mass="15065">RPSYTNLNRLIALVVSSITASLHFDGALNVDLTEFQTNLVPYPHIHFPLTINVNSGIKARRTIQFVDWHPTGFKEEIWPRCMPSNTTAIVEAWARLDHKFDLMYAKGAFVHCDPGSPLWMPGQEGWGGCRGWD</sequence>
<organism evidence="7 8">
    <name type="scientific">Muraenolepis orangiensis</name>
    <name type="common">Patagonian moray cod</name>
    <dbReference type="NCBI Taxonomy" id="630683"/>
    <lineage>
        <taxon>Eukaryota</taxon>
        <taxon>Metazoa</taxon>
        <taxon>Chordata</taxon>
        <taxon>Craniata</taxon>
        <taxon>Vertebrata</taxon>
        <taxon>Euteleostomi</taxon>
        <taxon>Actinopterygii</taxon>
        <taxon>Neopterygii</taxon>
        <taxon>Teleostei</taxon>
        <taxon>Neoteleostei</taxon>
        <taxon>Acanthomorphata</taxon>
        <taxon>Zeiogadaria</taxon>
        <taxon>Gadariae</taxon>
        <taxon>Gadiformes</taxon>
        <taxon>Muraenolepidoidei</taxon>
        <taxon>Muraenolepididae</taxon>
        <taxon>Muraenolepis</taxon>
    </lineage>
</organism>
<dbReference type="InterPro" id="IPR008280">
    <property type="entry name" value="Tub_FtsZ_C"/>
</dbReference>
<dbReference type="GO" id="GO:0005874">
    <property type="term" value="C:microtubule"/>
    <property type="evidence" value="ECO:0007669"/>
    <property type="project" value="UniProtKB-KW"/>
</dbReference>
<dbReference type="Gene3D" id="1.10.287.600">
    <property type="entry name" value="Helix hairpin bin"/>
    <property type="match status" value="1"/>
</dbReference>
<dbReference type="Gene3D" id="3.40.50.1440">
    <property type="entry name" value="Tubulin/FtsZ, GTPase domain"/>
    <property type="match status" value="1"/>
</dbReference>
<evidence type="ECO:0000313" key="7">
    <source>
        <dbReference type="EMBL" id="KAJ3614755.1"/>
    </source>
</evidence>